<feature type="transmembrane region" description="Helical" evidence="1">
    <location>
        <begin position="59"/>
        <end position="75"/>
    </location>
</feature>
<dbReference type="STRING" id="658219.SAMN05216212_2200"/>
<keyword evidence="1" id="KW-1133">Transmembrane helix</keyword>
<dbReference type="OrthoDB" id="9953568at2"/>
<reference evidence="3" key="1">
    <citation type="submission" date="2016-10" db="EMBL/GenBank/DDBJ databases">
        <authorList>
            <person name="Varghese N."/>
            <person name="Submissions S."/>
        </authorList>
    </citation>
    <scope>NUCLEOTIDE SEQUENCE [LARGE SCALE GENOMIC DNA]</scope>
    <source>
        <strain evidence="3">CGMCC 1.10658</strain>
    </source>
</reference>
<dbReference type="AlphaFoldDB" id="A0A1G9BD38"/>
<protein>
    <submittedName>
        <fullName evidence="2">Uncharacterized protein</fullName>
    </submittedName>
</protein>
<sequence>MEPVAAVMTVFGIVFAALGWLRLLAVCFREHPALGLVAVLLPPLALVFMAPRWREERELFLLVLAAVIFSSIAIVF</sequence>
<dbReference type="Proteomes" id="UP000199305">
    <property type="component" value="Unassembled WGS sequence"/>
</dbReference>
<keyword evidence="1" id="KW-0472">Membrane</keyword>
<organism evidence="2 3">
    <name type="scientific">Microbulbifer yueqingensis</name>
    <dbReference type="NCBI Taxonomy" id="658219"/>
    <lineage>
        <taxon>Bacteria</taxon>
        <taxon>Pseudomonadati</taxon>
        <taxon>Pseudomonadota</taxon>
        <taxon>Gammaproteobacteria</taxon>
        <taxon>Cellvibrionales</taxon>
        <taxon>Microbulbiferaceae</taxon>
        <taxon>Microbulbifer</taxon>
    </lineage>
</organism>
<feature type="transmembrane region" description="Helical" evidence="1">
    <location>
        <begin position="6"/>
        <end position="26"/>
    </location>
</feature>
<name>A0A1G9BD38_9GAMM</name>
<keyword evidence="3" id="KW-1185">Reference proteome</keyword>
<evidence type="ECO:0000313" key="3">
    <source>
        <dbReference type="Proteomes" id="UP000199305"/>
    </source>
</evidence>
<gene>
    <name evidence="2" type="ORF">SAMN05216212_2200</name>
</gene>
<keyword evidence="1" id="KW-0812">Transmembrane</keyword>
<evidence type="ECO:0000313" key="2">
    <source>
        <dbReference type="EMBL" id="SDK37458.1"/>
    </source>
</evidence>
<accession>A0A1G9BD38</accession>
<evidence type="ECO:0000256" key="1">
    <source>
        <dbReference type="SAM" id="Phobius"/>
    </source>
</evidence>
<dbReference type="RefSeq" id="WP_091513536.1">
    <property type="nucleotide sequence ID" value="NZ_FNFH01000004.1"/>
</dbReference>
<dbReference type="EMBL" id="FNFH01000004">
    <property type="protein sequence ID" value="SDK37458.1"/>
    <property type="molecule type" value="Genomic_DNA"/>
</dbReference>
<feature type="transmembrane region" description="Helical" evidence="1">
    <location>
        <begin position="33"/>
        <end position="53"/>
    </location>
</feature>
<proteinExistence type="predicted"/>